<dbReference type="Proteomes" id="UP000310095">
    <property type="component" value="Unassembled WGS sequence"/>
</dbReference>
<dbReference type="InterPro" id="IPR046702">
    <property type="entry name" value="DUF6572"/>
</dbReference>
<keyword evidence="3" id="KW-1185">Reference proteome</keyword>
<dbReference type="Pfam" id="PF20212">
    <property type="entry name" value="DUF6572"/>
    <property type="match status" value="1"/>
</dbReference>
<accession>A0ABY2VKE1</accession>
<sequence>MRCMPIHAARATAPPRTPGHVIQSPPPPPEGSAMSVTNPKVIDFWGISKEAPNDLLLVMTDHLEWGDKAEQGEHLLVLQEKINSYIAFIESGEIYTEIPGAYGKYPIIRVIGLYELPAQAEYFMARVTETLNDVGIGFEFELRVDERIRNM</sequence>
<evidence type="ECO:0000256" key="1">
    <source>
        <dbReference type="SAM" id="MobiDB-lite"/>
    </source>
</evidence>
<organism evidence="2 3">
    <name type="scientific">Pseudomonas protegens</name>
    <dbReference type="NCBI Taxonomy" id="380021"/>
    <lineage>
        <taxon>Bacteria</taxon>
        <taxon>Pseudomonadati</taxon>
        <taxon>Pseudomonadota</taxon>
        <taxon>Gammaproteobacteria</taxon>
        <taxon>Pseudomonadales</taxon>
        <taxon>Pseudomonadaceae</taxon>
        <taxon>Pseudomonas</taxon>
    </lineage>
</organism>
<dbReference type="EMBL" id="VAVY01000002">
    <property type="protein sequence ID" value="TMM63648.1"/>
    <property type="molecule type" value="Genomic_DNA"/>
</dbReference>
<proteinExistence type="predicted"/>
<gene>
    <name evidence="2" type="ORF">FEF10_10265</name>
</gene>
<reference evidence="2 3" key="1">
    <citation type="submission" date="2019-05" db="EMBL/GenBank/DDBJ databases">
        <title>Identification and Biocontrol Activity Analysis of Biocontrol Strain PF-1 Based on Genome-wide Data.</title>
        <authorList>
            <person name="Qi J."/>
        </authorList>
    </citation>
    <scope>NUCLEOTIDE SEQUENCE [LARGE SCALE GENOMIC DNA]</scope>
    <source>
        <strain evidence="2 3">PF-1</strain>
    </source>
</reference>
<feature type="region of interest" description="Disordered" evidence="1">
    <location>
        <begin position="1"/>
        <end position="33"/>
    </location>
</feature>
<protein>
    <submittedName>
        <fullName evidence="2">Uncharacterized protein</fullName>
    </submittedName>
</protein>
<evidence type="ECO:0000313" key="3">
    <source>
        <dbReference type="Proteomes" id="UP000310095"/>
    </source>
</evidence>
<name>A0ABY2VKE1_9PSED</name>
<evidence type="ECO:0000313" key="2">
    <source>
        <dbReference type="EMBL" id="TMM63648.1"/>
    </source>
</evidence>
<comment type="caution">
    <text evidence="2">The sequence shown here is derived from an EMBL/GenBank/DDBJ whole genome shotgun (WGS) entry which is preliminary data.</text>
</comment>